<gene>
    <name evidence="1" type="ORF">AR543_05675</name>
</gene>
<evidence type="ECO:0000313" key="1">
    <source>
        <dbReference type="EMBL" id="ANF95548.1"/>
    </source>
</evidence>
<dbReference type="Proteomes" id="UP000078148">
    <property type="component" value="Chromosome"/>
</dbReference>
<dbReference type="RefSeq" id="WP_060532573.1">
    <property type="nucleotide sequence ID" value="NZ_CP013023.1"/>
</dbReference>
<organism evidence="1 2">
    <name type="scientific">Paenibacillus bovis</name>
    <dbReference type="NCBI Taxonomy" id="1616788"/>
    <lineage>
        <taxon>Bacteria</taxon>
        <taxon>Bacillati</taxon>
        <taxon>Bacillota</taxon>
        <taxon>Bacilli</taxon>
        <taxon>Bacillales</taxon>
        <taxon>Paenibacillaceae</taxon>
        <taxon>Paenibacillus</taxon>
    </lineage>
</organism>
<dbReference type="SUPFAM" id="SSF55961">
    <property type="entry name" value="Bet v1-like"/>
    <property type="match status" value="1"/>
</dbReference>
<dbReference type="Gene3D" id="3.30.530.20">
    <property type="match status" value="1"/>
</dbReference>
<dbReference type="EMBL" id="CP013023">
    <property type="protein sequence ID" value="ANF95548.1"/>
    <property type="molecule type" value="Genomic_DNA"/>
</dbReference>
<keyword evidence="1" id="KW-0131">Cell cycle</keyword>
<dbReference type="InterPro" id="IPR023393">
    <property type="entry name" value="START-like_dom_sf"/>
</dbReference>
<dbReference type="OrthoDB" id="9801773at2"/>
<reference evidence="1 2" key="2">
    <citation type="journal article" date="2016" name="Int. J. Syst. Evol. Microbiol.">
        <title>Paenibacillus bovis sp. nov., isolated from raw yak (Bos grunniens) milk.</title>
        <authorList>
            <person name="Gao C."/>
            <person name="Han J."/>
            <person name="Liu Z."/>
            <person name="Xu X."/>
            <person name="Hang F."/>
            <person name="Wu Z."/>
        </authorList>
    </citation>
    <scope>NUCLEOTIDE SEQUENCE [LARGE SCALE GENOMIC DNA]</scope>
    <source>
        <strain evidence="1 2">BD3526</strain>
    </source>
</reference>
<name>A0A172ZD58_9BACL</name>
<dbReference type="STRING" id="1616788.AR543_05675"/>
<dbReference type="KEGG" id="pbv:AR543_05675"/>
<keyword evidence="2" id="KW-1185">Reference proteome</keyword>
<proteinExistence type="predicted"/>
<protein>
    <submittedName>
        <fullName evidence="1">Cell division protein</fullName>
    </submittedName>
</protein>
<keyword evidence="1" id="KW-0132">Cell division</keyword>
<dbReference type="AlphaFoldDB" id="A0A172ZD58"/>
<evidence type="ECO:0000313" key="2">
    <source>
        <dbReference type="Proteomes" id="UP000078148"/>
    </source>
</evidence>
<dbReference type="CDD" id="cd07820">
    <property type="entry name" value="SRPBCC_3"/>
    <property type="match status" value="1"/>
</dbReference>
<dbReference type="GO" id="GO:0051301">
    <property type="term" value="P:cell division"/>
    <property type="evidence" value="ECO:0007669"/>
    <property type="project" value="UniProtKB-KW"/>
</dbReference>
<reference evidence="2" key="1">
    <citation type="submission" date="2015-10" db="EMBL/GenBank/DDBJ databases">
        <title>Genome of Paenibacillus bovis sp. nov.</title>
        <authorList>
            <person name="Wu Z."/>
            <person name="Gao C."/>
            <person name="Liu Z."/>
            <person name="Zheng H."/>
        </authorList>
    </citation>
    <scope>NUCLEOTIDE SEQUENCE [LARGE SCALE GENOMIC DNA]</scope>
    <source>
        <strain evidence="2">BD3526</strain>
    </source>
</reference>
<accession>A0A172ZD58</accession>
<sequence>MPIITHDIYIEAPVEVCFDLARNVDIHMQTTASTNERAVSGRTSGYMEKGEEVTWEAVHFGIRQRLTAKIIHMEKPHIFVDVMVSGAFHSFRHTHKFIKLGAGTVMKDHFEYKSPLGILGNIADFLFLKKYMTRLLTVRAQELKRLAESESGRAQY</sequence>